<feature type="compositionally biased region" description="Basic and acidic residues" evidence="1">
    <location>
        <begin position="79"/>
        <end position="97"/>
    </location>
</feature>
<dbReference type="Proteomes" id="UP001626628">
    <property type="component" value="Chromosome"/>
</dbReference>
<gene>
    <name evidence="2" type="ORF">WAB15_36210</name>
</gene>
<feature type="region of interest" description="Disordered" evidence="1">
    <location>
        <begin position="1"/>
        <end position="22"/>
    </location>
</feature>
<dbReference type="RefSeq" id="WP_399147373.1">
    <property type="nucleotide sequence ID" value="NZ_CP147982.1"/>
</dbReference>
<organism evidence="2 3">
    <name type="scientific">Streptomyces sirii</name>
    <dbReference type="NCBI Taxonomy" id="3127701"/>
    <lineage>
        <taxon>Bacteria</taxon>
        <taxon>Bacillati</taxon>
        <taxon>Actinomycetota</taxon>
        <taxon>Actinomycetes</taxon>
        <taxon>Kitasatosporales</taxon>
        <taxon>Streptomycetaceae</taxon>
        <taxon>Streptomyces</taxon>
    </lineage>
</organism>
<sequence length="104" mass="11447">MSDEHRSADHTVPRAVPGDEERRLARKALAGRARDAHDLTLLMDMLGLDPGRDPGQEPCGQEPGPDPRTGRGRRAGRGAGRERRAEQRRDTCRDARSRSGGPRT</sequence>
<keyword evidence="3" id="KW-1185">Reference proteome</keyword>
<accession>A0ABZ2R0X9</accession>
<evidence type="ECO:0000313" key="2">
    <source>
        <dbReference type="EMBL" id="WXK81018.1"/>
    </source>
</evidence>
<evidence type="ECO:0000313" key="3">
    <source>
        <dbReference type="Proteomes" id="UP001626628"/>
    </source>
</evidence>
<name>A0ABZ2R0X9_9ACTN</name>
<evidence type="ECO:0000256" key="1">
    <source>
        <dbReference type="SAM" id="MobiDB-lite"/>
    </source>
</evidence>
<dbReference type="EMBL" id="CP147982">
    <property type="protein sequence ID" value="WXK81018.1"/>
    <property type="molecule type" value="Genomic_DNA"/>
</dbReference>
<proteinExistence type="predicted"/>
<feature type="region of interest" description="Disordered" evidence="1">
    <location>
        <begin position="45"/>
        <end position="104"/>
    </location>
</feature>
<reference evidence="2 3" key="1">
    <citation type="submission" date="2024-03" db="EMBL/GenBank/DDBJ databases">
        <title>The complete genome of Streptomyces sirii sp.nov.</title>
        <authorList>
            <person name="Zakalyukina Y.V."/>
            <person name="Belik A.R."/>
            <person name="Biryukov M.V."/>
            <person name="Baturina O.A."/>
            <person name="Kabilov M.R."/>
        </authorList>
    </citation>
    <scope>NUCLEOTIDE SEQUENCE [LARGE SCALE GENOMIC DNA]</scope>
    <source>
        <strain evidence="2 3">BP-8</strain>
    </source>
</reference>
<protein>
    <submittedName>
        <fullName evidence="2">Uncharacterized protein</fullName>
    </submittedName>
</protein>